<name>A0A074XZ53_AURPU</name>
<dbReference type="Proteomes" id="UP000030706">
    <property type="component" value="Unassembled WGS sequence"/>
</dbReference>
<organism evidence="2 3">
    <name type="scientific">Aureobasidium pullulans EXF-150</name>
    <dbReference type="NCBI Taxonomy" id="1043002"/>
    <lineage>
        <taxon>Eukaryota</taxon>
        <taxon>Fungi</taxon>
        <taxon>Dikarya</taxon>
        <taxon>Ascomycota</taxon>
        <taxon>Pezizomycotina</taxon>
        <taxon>Dothideomycetes</taxon>
        <taxon>Dothideomycetidae</taxon>
        <taxon>Dothideales</taxon>
        <taxon>Saccotheciaceae</taxon>
        <taxon>Aureobasidium</taxon>
    </lineage>
</organism>
<dbReference type="EMBL" id="KL584975">
    <property type="protein sequence ID" value="KEQ88919.1"/>
    <property type="molecule type" value="Genomic_DNA"/>
</dbReference>
<proteinExistence type="predicted"/>
<evidence type="ECO:0000313" key="2">
    <source>
        <dbReference type="EMBL" id="KEQ88919.1"/>
    </source>
</evidence>
<keyword evidence="3" id="KW-1185">Reference proteome</keyword>
<protein>
    <recommendedName>
        <fullName evidence="1">Cryptic loci regulator 2 N-terminal domain-containing protein</fullName>
    </recommendedName>
</protein>
<dbReference type="Pfam" id="PF16761">
    <property type="entry name" value="Clr2_transil"/>
    <property type="match status" value="1"/>
</dbReference>
<dbReference type="RefSeq" id="XP_029765106.1">
    <property type="nucleotide sequence ID" value="XM_029901686.1"/>
</dbReference>
<evidence type="ECO:0000313" key="3">
    <source>
        <dbReference type="Proteomes" id="UP000030706"/>
    </source>
</evidence>
<sequence>MAVNTDFSTWVEVRQIDLDAYNSYGENDKFPDDLEQVSDDEFLAALTKTMNEPSQTAHLAHFNCGRVEFIGKPPYNFALFKGLNPDRNDKYVYGHPKYRYHRSMKSFCEHVVWIVLEDVAQCACHPCIETYCYM</sequence>
<dbReference type="InterPro" id="IPR031915">
    <property type="entry name" value="Clr2_N"/>
</dbReference>
<gene>
    <name evidence="2" type="ORF">M438DRAFT_289645</name>
</gene>
<dbReference type="AlphaFoldDB" id="A0A074XZ53"/>
<accession>A0A074XZ53</accession>
<dbReference type="HOGENOM" id="CLU_1786493_0_0_1"/>
<feature type="domain" description="Cryptic loci regulator 2 N-terminal" evidence="1">
    <location>
        <begin position="86"/>
        <end position="127"/>
    </location>
</feature>
<dbReference type="GeneID" id="40743992"/>
<reference evidence="2 3" key="1">
    <citation type="journal article" date="2014" name="BMC Genomics">
        <title>Genome sequencing of four Aureobasidium pullulans varieties: biotechnological potential, stress tolerance, and description of new species.</title>
        <authorList>
            <person name="Gostin Ar C."/>
            <person name="Ohm R.A."/>
            <person name="Kogej T."/>
            <person name="Sonjak S."/>
            <person name="Turk M."/>
            <person name="Zajc J."/>
            <person name="Zalar P."/>
            <person name="Grube M."/>
            <person name="Sun H."/>
            <person name="Han J."/>
            <person name="Sharma A."/>
            <person name="Chiniquy J."/>
            <person name="Ngan C.Y."/>
            <person name="Lipzen A."/>
            <person name="Barry K."/>
            <person name="Grigoriev I.V."/>
            <person name="Gunde-Cimerman N."/>
        </authorList>
    </citation>
    <scope>NUCLEOTIDE SEQUENCE [LARGE SCALE GENOMIC DNA]</scope>
    <source>
        <strain evidence="2 3">EXF-150</strain>
    </source>
</reference>
<evidence type="ECO:0000259" key="1">
    <source>
        <dbReference type="Pfam" id="PF16761"/>
    </source>
</evidence>